<accession>A0A0N7LYR8</accession>
<protein>
    <submittedName>
        <fullName evidence="7">Lipopolysaccharide ABC transporter permease LptF</fullName>
    </submittedName>
</protein>
<evidence type="ECO:0000256" key="1">
    <source>
        <dbReference type="ARBA" id="ARBA00004651"/>
    </source>
</evidence>
<dbReference type="GO" id="GO:0043190">
    <property type="term" value="C:ATP-binding cassette (ABC) transporter complex"/>
    <property type="evidence" value="ECO:0007669"/>
    <property type="project" value="InterPro"/>
</dbReference>
<dbReference type="InterPro" id="IPR005495">
    <property type="entry name" value="LptG/LptF_permease"/>
</dbReference>
<dbReference type="GO" id="GO:0015920">
    <property type="term" value="P:lipopolysaccharide transport"/>
    <property type="evidence" value="ECO:0007669"/>
    <property type="project" value="TreeGrafter"/>
</dbReference>
<gene>
    <name evidence="7" type="ORF">TRM7557_00481</name>
</gene>
<dbReference type="InterPro" id="IPR030922">
    <property type="entry name" value="LptF"/>
</dbReference>
<keyword evidence="5 6" id="KW-0472">Membrane</keyword>
<organism evidence="7 8">
    <name type="scientific">Tritonibacter multivorans</name>
    <dbReference type="NCBI Taxonomy" id="928856"/>
    <lineage>
        <taxon>Bacteria</taxon>
        <taxon>Pseudomonadati</taxon>
        <taxon>Pseudomonadota</taxon>
        <taxon>Alphaproteobacteria</taxon>
        <taxon>Rhodobacterales</taxon>
        <taxon>Paracoccaceae</taxon>
        <taxon>Tritonibacter</taxon>
    </lineage>
</organism>
<dbReference type="Proteomes" id="UP000052022">
    <property type="component" value="Unassembled WGS sequence"/>
</dbReference>
<feature type="transmembrane region" description="Helical" evidence="6">
    <location>
        <begin position="341"/>
        <end position="361"/>
    </location>
</feature>
<feature type="transmembrane region" description="Helical" evidence="6">
    <location>
        <begin position="308"/>
        <end position="329"/>
    </location>
</feature>
<evidence type="ECO:0000313" key="8">
    <source>
        <dbReference type="Proteomes" id="UP000052022"/>
    </source>
</evidence>
<dbReference type="PANTHER" id="PTHR33529:SF6">
    <property type="entry name" value="YJGP_YJGQ FAMILY PERMEASE"/>
    <property type="match status" value="1"/>
</dbReference>
<proteinExistence type="predicted"/>
<dbReference type="AlphaFoldDB" id="A0A0N7LYR8"/>
<feature type="transmembrane region" description="Helical" evidence="6">
    <location>
        <begin position="12"/>
        <end position="30"/>
    </location>
</feature>
<evidence type="ECO:0000256" key="5">
    <source>
        <dbReference type="ARBA" id="ARBA00023136"/>
    </source>
</evidence>
<feature type="transmembrane region" description="Helical" evidence="6">
    <location>
        <begin position="104"/>
        <end position="122"/>
    </location>
</feature>
<keyword evidence="2" id="KW-1003">Cell membrane</keyword>
<keyword evidence="4 6" id="KW-1133">Transmembrane helix</keyword>
<reference evidence="7 8" key="1">
    <citation type="submission" date="2015-09" db="EMBL/GenBank/DDBJ databases">
        <authorList>
            <consortium name="Swine Surveillance"/>
        </authorList>
    </citation>
    <scope>NUCLEOTIDE SEQUENCE [LARGE SCALE GENOMIC DNA]</scope>
    <source>
        <strain evidence="7 8">CECT 7557</strain>
    </source>
</reference>
<dbReference type="EMBL" id="CYSD01000012">
    <property type="protein sequence ID" value="CUH75625.1"/>
    <property type="molecule type" value="Genomic_DNA"/>
</dbReference>
<keyword evidence="8" id="KW-1185">Reference proteome</keyword>
<evidence type="ECO:0000256" key="2">
    <source>
        <dbReference type="ARBA" id="ARBA00022475"/>
    </source>
</evidence>
<comment type="subcellular location">
    <subcellularLocation>
        <location evidence="1">Cell membrane</location>
        <topology evidence="1">Multi-pass membrane protein</topology>
    </subcellularLocation>
</comment>
<dbReference type="RefSeq" id="WP_082626486.1">
    <property type="nucleotide sequence ID" value="NZ_CYSD01000012.1"/>
</dbReference>
<keyword evidence="3 6" id="KW-0812">Transmembrane</keyword>
<evidence type="ECO:0000256" key="3">
    <source>
        <dbReference type="ARBA" id="ARBA00022692"/>
    </source>
</evidence>
<sequence>MIARYDGYMLRQLIAMWGFFTLVLAGVFWISRSIGLFSTLLAGGHSPWVFFELTAFTLPTLVRTVMPMAVFAAVVYVTNRLRRESELVVLQAIGTSPLRLARPILYFALLSSVMIGAITLYLRPESIAAYDRREAELEQDVAAKLLREGTFLHPMDSVVLYFGEVNSDSTLRDVFLSDRRNPDQTLTYTASEAYLVPQDDELYVVMVNGMAARYSTQTEALSVTWFEDFTFDVSSFGRFDETAERGLRSLPTWQLMSQRAQLAATGRFTEGQMAEELQERLSWIGICATVAMVGFAALLMGAHSRFGLWAQIGISFVVLIGLEGARGAAGKMVGEDPSMWWAYHAPTAIGFALSLVFLHFAGRPLRRPNTGN</sequence>
<evidence type="ECO:0000313" key="7">
    <source>
        <dbReference type="EMBL" id="CUH75625.1"/>
    </source>
</evidence>
<evidence type="ECO:0000256" key="6">
    <source>
        <dbReference type="SAM" id="Phobius"/>
    </source>
</evidence>
<dbReference type="STRING" id="928856.SAMN04488049_103304"/>
<feature type="transmembrane region" description="Helical" evidence="6">
    <location>
        <begin position="50"/>
        <end position="77"/>
    </location>
</feature>
<dbReference type="OrthoDB" id="8477889at2"/>
<dbReference type="GO" id="GO:0055085">
    <property type="term" value="P:transmembrane transport"/>
    <property type="evidence" value="ECO:0007669"/>
    <property type="project" value="InterPro"/>
</dbReference>
<dbReference type="Pfam" id="PF03739">
    <property type="entry name" value="LptF_LptG"/>
    <property type="match status" value="1"/>
</dbReference>
<feature type="transmembrane region" description="Helical" evidence="6">
    <location>
        <begin position="281"/>
        <end position="301"/>
    </location>
</feature>
<evidence type="ECO:0000256" key="4">
    <source>
        <dbReference type="ARBA" id="ARBA00022989"/>
    </source>
</evidence>
<dbReference type="NCBIfam" id="TIGR04407">
    <property type="entry name" value="LptF_YjgP"/>
    <property type="match status" value="1"/>
</dbReference>
<dbReference type="PANTHER" id="PTHR33529">
    <property type="entry name" value="SLR0882 PROTEIN-RELATED"/>
    <property type="match status" value="1"/>
</dbReference>
<name>A0A0N7LYR8_9RHOB</name>